<dbReference type="HOGENOM" id="CLU_119434_0_0_9"/>
<evidence type="ECO:0000313" key="4">
    <source>
        <dbReference type="Proteomes" id="UP000005104"/>
    </source>
</evidence>
<dbReference type="eggNOG" id="ENOG50349MV">
    <property type="taxonomic scope" value="Bacteria"/>
</dbReference>
<sequence length="209" mass="23899">MIFPYGEWVLLFLTLLTWTEKRDSRRFFLILTIAWLLGKGAEIGLAVTVPWHWNLARLAVMMVFWVWALQRTKRRFIPLFFTTIIVGAETLFVVNEPGVFPYVSWLFAVVLISVAWLTTKSYWGTAAALTGSALLNLAFVRFTYDGIIRYVDLPSEFVWNLGVGLFTVWSGLGLGRQFFTERKLQAADAEFGPSNSGGNYEQLEERKLP</sequence>
<dbReference type="AlphaFoldDB" id="H5XT88"/>
<feature type="transmembrane region" description="Helical" evidence="2">
    <location>
        <begin position="100"/>
        <end position="119"/>
    </location>
</feature>
<keyword evidence="2" id="KW-1133">Transmembrane helix</keyword>
<proteinExistence type="predicted"/>
<evidence type="ECO:0000256" key="2">
    <source>
        <dbReference type="SAM" id="Phobius"/>
    </source>
</evidence>
<gene>
    <name evidence="3" type="ORF">DesyoDRAFT_1023</name>
</gene>
<dbReference type="RefSeq" id="WP_007780252.1">
    <property type="nucleotide sequence ID" value="NZ_CM001441.1"/>
</dbReference>
<feature type="transmembrane region" description="Helical" evidence="2">
    <location>
        <begin position="126"/>
        <end position="144"/>
    </location>
</feature>
<feature type="transmembrane region" description="Helical" evidence="2">
    <location>
        <begin position="51"/>
        <end position="69"/>
    </location>
</feature>
<evidence type="ECO:0000256" key="1">
    <source>
        <dbReference type="SAM" id="MobiDB-lite"/>
    </source>
</evidence>
<reference evidence="3 4" key="1">
    <citation type="submission" date="2011-11" db="EMBL/GenBank/DDBJ databases">
        <title>The Noncontiguous Finished genome of Desulfosporosinus youngiae DSM 17734.</title>
        <authorList>
            <consortium name="US DOE Joint Genome Institute (JGI-PGF)"/>
            <person name="Lucas S."/>
            <person name="Han J."/>
            <person name="Lapidus A."/>
            <person name="Cheng J.-F."/>
            <person name="Goodwin L."/>
            <person name="Pitluck S."/>
            <person name="Peters L."/>
            <person name="Ovchinnikova G."/>
            <person name="Lu M."/>
            <person name="Land M.L."/>
            <person name="Hauser L."/>
            <person name="Pester M."/>
            <person name="Spring S."/>
            <person name="Ollivier B."/>
            <person name="Rattei T."/>
            <person name="Klenk H.-P."/>
            <person name="Wagner M."/>
            <person name="Loy A."/>
            <person name="Woyke T.J."/>
        </authorList>
    </citation>
    <scope>NUCLEOTIDE SEQUENCE [LARGE SCALE GENOMIC DNA]</scope>
    <source>
        <strain evidence="3 4">DSM 17734</strain>
    </source>
</reference>
<feature type="region of interest" description="Disordered" evidence="1">
    <location>
        <begin position="190"/>
        <end position="209"/>
    </location>
</feature>
<keyword evidence="4" id="KW-1185">Reference proteome</keyword>
<protein>
    <submittedName>
        <fullName evidence="3">Uncharacterized protein</fullName>
    </submittedName>
</protein>
<feature type="transmembrane region" description="Helical" evidence="2">
    <location>
        <begin position="156"/>
        <end position="175"/>
    </location>
</feature>
<dbReference type="EMBL" id="CM001441">
    <property type="protein sequence ID" value="EHQ88195.1"/>
    <property type="molecule type" value="Genomic_DNA"/>
</dbReference>
<feature type="transmembrane region" description="Helical" evidence="2">
    <location>
        <begin position="76"/>
        <end position="94"/>
    </location>
</feature>
<evidence type="ECO:0000313" key="3">
    <source>
        <dbReference type="EMBL" id="EHQ88195.1"/>
    </source>
</evidence>
<dbReference type="STRING" id="768710.DesyoDRAFT_1023"/>
<accession>H5XT88</accession>
<keyword evidence="2" id="KW-0472">Membrane</keyword>
<name>H5XT88_9FIRM</name>
<dbReference type="Proteomes" id="UP000005104">
    <property type="component" value="Chromosome"/>
</dbReference>
<organism evidence="3 4">
    <name type="scientific">Desulfosporosinus youngiae DSM 17734</name>
    <dbReference type="NCBI Taxonomy" id="768710"/>
    <lineage>
        <taxon>Bacteria</taxon>
        <taxon>Bacillati</taxon>
        <taxon>Bacillota</taxon>
        <taxon>Clostridia</taxon>
        <taxon>Eubacteriales</taxon>
        <taxon>Desulfitobacteriaceae</taxon>
        <taxon>Desulfosporosinus</taxon>
    </lineage>
</organism>
<keyword evidence="2" id="KW-0812">Transmembrane</keyword>
<feature type="transmembrane region" description="Helical" evidence="2">
    <location>
        <begin position="27"/>
        <end position="45"/>
    </location>
</feature>